<dbReference type="EMBL" id="JAHWGI010000789">
    <property type="protein sequence ID" value="KAK3917798.1"/>
    <property type="molecule type" value="Genomic_DNA"/>
</dbReference>
<dbReference type="InterPro" id="IPR046700">
    <property type="entry name" value="DUF6570"/>
</dbReference>
<keyword evidence="1" id="KW-0227">DNA damage</keyword>
<feature type="domain" description="DUF6570" evidence="5">
    <location>
        <begin position="98"/>
        <end position="218"/>
    </location>
</feature>
<comment type="caution">
    <text evidence="6">The sequence shown here is derived from an EMBL/GenBank/DDBJ whole genome shotgun (WGS) entry which is preliminary data.</text>
</comment>
<proteinExistence type="inferred from homology"/>
<dbReference type="GO" id="GO:0016787">
    <property type="term" value="F:hydrolase activity"/>
    <property type="evidence" value="ECO:0007669"/>
    <property type="project" value="UniProtKB-KW"/>
</dbReference>
<comment type="catalytic activity">
    <reaction evidence="1">
        <text>ATP + H2O = ADP + phosphate + H(+)</text>
        <dbReference type="Rhea" id="RHEA:13065"/>
        <dbReference type="ChEBI" id="CHEBI:15377"/>
        <dbReference type="ChEBI" id="CHEBI:15378"/>
        <dbReference type="ChEBI" id="CHEBI:30616"/>
        <dbReference type="ChEBI" id="CHEBI:43474"/>
        <dbReference type="ChEBI" id="CHEBI:456216"/>
        <dbReference type="EC" id="5.6.2.3"/>
    </reaction>
</comment>
<sequence length="1428" mass="166384">MEQKRQEQCKAKKGMRTFRRRRTQEQRESDKKLNREAKFLNRMLKRMGCQFDGSKGIDKLQFAFDSHMKSLQWYFCSQCKIKVLWHKHERKPVHKCYLFRSSNCMDPGVVPEELCNLTYIEKQLIARIHPVISLYRVKGNQMKYSGNIINFTQDVQEVADVLPLRVSEINSILTFKLKTSSGYKDFNVRREKVFQALVWLKKHNELYHDIVISEKNLDSLPVDGNVFSDLKGLDTHKNDHVKVVVEKHFKSCKSHNKQPFGNLETSNSSSTTSDDSDTESECVTFTDVPFQKNFTQEEKITNNFGEQVLLWPSIGTEPINEFSSPGYISLAFPHLFPFAQGDYSMPRPHKVNLSDYIHHLMSFHDGRFAKDERFRYFMMNTLMRWNCLNAGAMYVRKNPFFSKISVLQLKEHLLKRPSLVRNIMFYNSRVRTTRPYWNARCGELLEMVNQLGPPTVFFTLSSADFHWPDVYRLLGRNVQDLSPYEKMIIISENPLLFDTFFYHRSKFFVENIFKKHFKVKDFWYRYEYQHRGSIHCHGVAWFEDAPSVDVICNADDVTNLKNYFDDIICCENPNSTFLLDNIHPCTKRVTEIDDMEEDLIQLVNRVQRHSECSAKSCLRHRKGESGLSCRFNFPFDLQEDTEIKYENCGVTDIIYKRNDPLVNRYNAWLLQTWRANIDISGIYNSTSVYRYVAKYASKCEIRSSQYCEMLQSVLDRTSDDNVHCKKLIRRLLISSCSERDYCAQEVMHFLMSYNFYKSSREFVVLNLNQIEWDQVYHKPLNNFMEYYNCRPPFLGDKSLYFVAQNYKVMKGEFIRRSKKAIVRVFPRVSKKDDDNNDYHYSVMIKCHIPWGLDIDDRICEEDERRIIDELFHESNILKRNFYDTSSDEDSLHVSSDDERNSGISVLSKHRSNNDEKSIANIGKRDVDKSFQWDDWKSKYNEAELFQASKKINDKIDVKFNFDCDAQNLNMEQKLVLKDLKVTVSCLMRGDKVSNRLCIVQGCAGSGKSYLLGCMVKYICDTLGDGHVRIVGPTGVSAKHVHGVTIQSYLKIGRSFLKFSPLLGDELKTFQLANESVIFLFIDEYSMIGLRLLAAMEQRCREMKDSEELFGNLVVYLFGDVSQLLCVGDTALYRCSLSNLKSPLIERGSIVIHSFHKAYILREAHRFEDDNYVHFLHRLSLGLCTKEDWLMLKKRSLSLLTKSEQNKFKNCVRVCATNDGAAEHNEAKLTDLNKPIAMIKAQNNSKTAMMCSDDVADGLCNILYLCVGAKVMLRRNLNLTRGLVNSSLGNVLDILYDDNKAPPSLPKFILVRFDEVNLTDLEYPFVVLRPCLATWHQNGHMCSRLQYPLSLAWACTIHKTQGLTLKRMLLDMDSGEYQLGLTYVALSRVSKSKRIALLKCLSLDRLNSCRQSMLFYERLRFLKWLQNLA</sequence>
<feature type="compositionally biased region" description="Low complexity" evidence="2">
    <location>
        <begin position="264"/>
        <end position="273"/>
    </location>
</feature>
<dbReference type="GO" id="GO:0005524">
    <property type="term" value="F:ATP binding"/>
    <property type="evidence" value="ECO:0007669"/>
    <property type="project" value="UniProtKB-KW"/>
</dbReference>
<reference evidence="6" key="2">
    <citation type="journal article" date="2023" name="BMC Genomics">
        <title>Pest status, molecular evolution, and epigenetic factors derived from the genome assembly of Frankliniella fusca, a thysanopteran phytovirus vector.</title>
        <authorList>
            <person name="Catto M.A."/>
            <person name="Labadie P.E."/>
            <person name="Jacobson A.L."/>
            <person name="Kennedy G.G."/>
            <person name="Srinivasan R."/>
            <person name="Hunt B.G."/>
        </authorList>
    </citation>
    <scope>NUCLEOTIDE SEQUENCE</scope>
    <source>
        <strain evidence="6">PL_HMW_Pooled</strain>
    </source>
</reference>
<feature type="domain" description="DNA helicase Pif1-like DEAD-box helicase" evidence="3">
    <location>
        <begin position="968"/>
        <end position="1129"/>
    </location>
</feature>
<evidence type="ECO:0000259" key="4">
    <source>
        <dbReference type="Pfam" id="PF14214"/>
    </source>
</evidence>
<evidence type="ECO:0000256" key="1">
    <source>
        <dbReference type="RuleBase" id="RU363044"/>
    </source>
</evidence>
<evidence type="ECO:0000259" key="5">
    <source>
        <dbReference type="Pfam" id="PF20209"/>
    </source>
</evidence>
<dbReference type="Gene3D" id="3.40.50.300">
    <property type="entry name" value="P-loop containing nucleotide triphosphate hydrolases"/>
    <property type="match status" value="2"/>
</dbReference>
<keyword evidence="7" id="KW-1185">Reference proteome</keyword>
<dbReference type="GO" id="GO:0043139">
    <property type="term" value="F:5'-3' DNA helicase activity"/>
    <property type="evidence" value="ECO:0007669"/>
    <property type="project" value="UniProtKB-EC"/>
</dbReference>
<keyword evidence="1 6" id="KW-0347">Helicase</keyword>
<accession>A0AAE1HB71</accession>
<dbReference type="InterPro" id="IPR027417">
    <property type="entry name" value="P-loop_NTPase"/>
</dbReference>
<dbReference type="Proteomes" id="UP001219518">
    <property type="component" value="Unassembled WGS sequence"/>
</dbReference>
<feature type="compositionally biased region" description="Basic and acidic residues" evidence="2">
    <location>
        <begin position="1"/>
        <end position="10"/>
    </location>
</feature>
<dbReference type="InterPro" id="IPR025476">
    <property type="entry name" value="Helitron_helicase-like"/>
</dbReference>
<dbReference type="CDD" id="cd18809">
    <property type="entry name" value="SF1_C_RecD"/>
    <property type="match status" value="1"/>
</dbReference>
<evidence type="ECO:0000256" key="2">
    <source>
        <dbReference type="SAM" id="MobiDB-lite"/>
    </source>
</evidence>
<organism evidence="6 7">
    <name type="scientific">Frankliniella fusca</name>
    <dbReference type="NCBI Taxonomy" id="407009"/>
    <lineage>
        <taxon>Eukaryota</taxon>
        <taxon>Metazoa</taxon>
        <taxon>Ecdysozoa</taxon>
        <taxon>Arthropoda</taxon>
        <taxon>Hexapoda</taxon>
        <taxon>Insecta</taxon>
        <taxon>Pterygota</taxon>
        <taxon>Neoptera</taxon>
        <taxon>Paraneoptera</taxon>
        <taxon>Thysanoptera</taxon>
        <taxon>Terebrantia</taxon>
        <taxon>Thripoidea</taxon>
        <taxon>Thripidae</taxon>
        <taxon>Frankliniella</taxon>
    </lineage>
</organism>
<evidence type="ECO:0000259" key="3">
    <source>
        <dbReference type="Pfam" id="PF05970"/>
    </source>
</evidence>
<dbReference type="GO" id="GO:0000723">
    <property type="term" value="P:telomere maintenance"/>
    <property type="evidence" value="ECO:0007669"/>
    <property type="project" value="InterPro"/>
</dbReference>
<dbReference type="EC" id="5.6.2.3" evidence="1"/>
<keyword evidence="1" id="KW-0067">ATP-binding</keyword>
<keyword evidence="1" id="KW-0234">DNA repair</keyword>
<dbReference type="PANTHER" id="PTHR47642:SF5">
    <property type="entry name" value="ATP-DEPENDENT DNA HELICASE"/>
    <property type="match status" value="1"/>
</dbReference>
<feature type="compositionally biased region" description="Basic residues" evidence="2">
    <location>
        <begin position="11"/>
        <end position="22"/>
    </location>
</feature>
<name>A0AAE1HB71_9NEOP</name>
<dbReference type="SUPFAM" id="SSF52540">
    <property type="entry name" value="P-loop containing nucleoside triphosphate hydrolases"/>
    <property type="match status" value="2"/>
</dbReference>
<keyword evidence="1" id="KW-0547">Nucleotide-binding</keyword>
<dbReference type="GO" id="GO:0006281">
    <property type="term" value="P:DNA repair"/>
    <property type="evidence" value="ECO:0007669"/>
    <property type="project" value="UniProtKB-KW"/>
</dbReference>
<keyword evidence="1" id="KW-0233">DNA recombination</keyword>
<gene>
    <name evidence="6" type="ORF">KUF71_007243</name>
</gene>
<evidence type="ECO:0000313" key="7">
    <source>
        <dbReference type="Proteomes" id="UP001219518"/>
    </source>
</evidence>
<dbReference type="GO" id="GO:0006310">
    <property type="term" value="P:DNA recombination"/>
    <property type="evidence" value="ECO:0007669"/>
    <property type="project" value="UniProtKB-KW"/>
</dbReference>
<dbReference type="Pfam" id="PF20209">
    <property type="entry name" value="DUF6570"/>
    <property type="match status" value="1"/>
</dbReference>
<dbReference type="InterPro" id="IPR051055">
    <property type="entry name" value="PIF1_helicase"/>
</dbReference>
<comment type="similarity">
    <text evidence="1">Belongs to the helicase family.</text>
</comment>
<dbReference type="PANTHER" id="PTHR47642">
    <property type="entry name" value="ATP-DEPENDENT DNA HELICASE"/>
    <property type="match status" value="1"/>
</dbReference>
<keyword evidence="1" id="KW-0378">Hydrolase</keyword>
<feature type="region of interest" description="Disordered" evidence="2">
    <location>
        <begin position="260"/>
        <end position="280"/>
    </location>
</feature>
<feature type="compositionally biased region" description="Basic and acidic residues" evidence="2">
    <location>
        <begin position="23"/>
        <end position="32"/>
    </location>
</feature>
<comment type="cofactor">
    <cofactor evidence="1">
        <name>Mg(2+)</name>
        <dbReference type="ChEBI" id="CHEBI:18420"/>
    </cofactor>
</comment>
<reference evidence="6" key="1">
    <citation type="submission" date="2021-07" db="EMBL/GenBank/DDBJ databases">
        <authorList>
            <person name="Catto M.A."/>
            <person name="Jacobson A."/>
            <person name="Kennedy G."/>
            <person name="Labadie P."/>
            <person name="Hunt B.G."/>
            <person name="Srinivasan R."/>
        </authorList>
    </citation>
    <scope>NUCLEOTIDE SEQUENCE</scope>
    <source>
        <strain evidence="6">PL_HMW_Pooled</strain>
        <tissue evidence="6">Head</tissue>
    </source>
</reference>
<dbReference type="Pfam" id="PF14214">
    <property type="entry name" value="Helitron_like_N"/>
    <property type="match status" value="1"/>
</dbReference>
<evidence type="ECO:0000313" key="6">
    <source>
        <dbReference type="EMBL" id="KAK3917798.1"/>
    </source>
</evidence>
<feature type="region of interest" description="Disordered" evidence="2">
    <location>
        <begin position="1"/>
        <end position="32"/>
    </location>
</feature>
<dbReference type="Pfam" id="PF05970">
    <property type="entry name" value="PIF1"/>
    <property type="match status" value="1"/>
</dbReference>
<feature type="domain" description="Helitron helicase-like" evidence="4">
    <location>
        <begin position="356"/>
        <end position="539"/>
    </location>
</feature>
<protein>
    <recommendedName>
        <fullName evidence="1">ATP-dependent DNA helicase</fullName>
        <ecNumber evidence="1">5.6.2.3</ecNumber>
    </recommendedName>
</protein>
<dbReference type="InterPro" id="IPR010285">
    <property type="entry name" value="DNA_helicase_pif1-like_DEAD"/>
</dbReference>